<dbReference type="SUPFAM" id="SSF48557">
    <property type="entry name" value="L-aspartase-like"/>
    <property type="match status" value="1"/>
</dbReference>
<accession>A0AAD9K674</accession>
<organism evidence="2 3">
    <name type="scientific">Ridgeia piscesae</name>
    <name type="common">Tubeworm</name>
    <dbReference type="NCBI Taxonomy" id="27915"/>
    <lineage>
        <taxon>Eukaryota</taxon>
        <taxon>Metazoa</taxon>
        <taxon>Spiralia</taxon>
        <taxon>Lophotrochozoa</taxon>
        <taxon>Annelida</taxon>
        <taxon>Polychaeta</taxon>
        <taxon>Sedentaria</taxon>
        <taxon>Canalipalpata</taxon>
        <taxon>Sabellida</taxon>
        <taxon>Siboglinidae</taxon>
        <taxon>Ridgeia</taxon>
    </lineage>
</organism>
<dbReference type="InterPro" id="IPR024083">
    <property type="entry name" value="Fumarase/histidase_N"/>
</dbReference>
<dbReference type="InterPro" id="IPR008948">
    <property type="entry name" value="L-Aspartase-like"/>
</dbReference>
<dbReference type="Gene3D" id="1.10.275.10">
    <property type="entry name" value="Fumarase/aspartase (N-terminal domain)"/>
    <property type="match status" value="1"/>
</dbReference>
<proteinExistence type="inferred from homology"/>
<evidence type="ECO:0000313" key="2">
    <source>
        <dbReference type="EMBL" id="KAK2165276.1"/>
    </source>
</evidence>
<keyword evidence="3" id="KW-1185">Reference proteome</keyword>
<dbReference type="Proteomes" id="UP001209878">
    <property type="component" value="Unassembled WGS sequence"/>
</dbReference>
<evidence type="ECO:0000313" key="3">
    <source>
        <dbReference type="Proteomes" id="UP001209878"/>
    </source>
</evidence>
<dbReference type="InterPro" id="IPR001106">
    <property type="entry name" value="Aromatic_Lyase"/>
</dbReference>
<dbReference type="GO" id="GO:0003824">
    <property type="term" value="F:catalytic activity"/>
    <property type="evidence" value="ECO:0007669"/>
    <property type="project" value="InterPro"/>
</dbReference>
<dbReference type="EMBL" id="JAODUO010001371">
    <property type="protein sequence ID" value="KAK2165276.1"/>
    <property type="molecule type" value="Genomic_DNA"/>
</dbReference>
<dbReference type="AlphaFoldDB" id="A0AAD9K674"/>
<gene>
    <name evidence="2" type="ORF">NP493_1373g00018</name>
</gene>
<dbReference type="Pfam" id="PF00221">
    <property type="entry name" value="Lyase_aromatic"/>
    <property type="match status" value="1"/>
</dbReference>
<comment type="caution">
    <text evidence="2">The sequence shown here is derived from an EMBL/GenBank/DDBJ whole genome shotgun (WGS) entry which is preliminary data.</text>
</comment>
<protein>
    <recommendedName>
        <fullName evidence="4">Phenylalanine ammonia-lyase</fullName>
    </recommendedName>
</protein>
<reference evidence="2" key="1">
    <citation type="journal article" date="2023" name="Mol. Biol. Evol.">
        <title>Third-Generation Sequencing Reveals the Adaptive Role of the Epigenome in Three Deep-Sea Polychaetes.</title>
        <authorList>
            <person name="Perez M."/>
            <person name="Aroh O."/>
            <person name="Sun Y."/>
            <person name="Lan Y."/>
            <person name="Juniper S.K."/>
            <person name="Young C.R."/>
            <person name="Angers B."/>
            <person name="Qian P.Y."/>
        </authorList>
    </citation>
    <scope>NUCLEOTIDE SEQUENCE</scope>
    <source>
        <strain evidence="2">R07B-5</strain>
    </source>
</reference>
<sequence length="142" mass="15337">MSTNVLCPDCSPGPCVSGAAAAISSLEEYKYKQADDCVVLNGRGLTIATIYAVASRRSTKVAIEPRSVDKTQENVDYLSGKIQDGMVIYGVNTGYGGIGCTTSIFSVFEWEVTPLANETNSHNRTRTRFECLALKRVTSVTK</sequence>
<evidence type="ECO:0000256" key="1">
    <source>
        <dbReference type="ARBA" id="ARBA00007238"/>
    </source>
</evidence>
<evidence type="ECO:0008006" key="4">
    <source>
        <dbReference type="Google" id="ProtNLM"/>
    </source>
</evidence>
<comment type="similarity">
    <text evidence="1">Belongs to the PAL/histidase family.</text>
</comment>
<name>A0AAD9K674_RIDPI</name>